<evidence type="ECO:0000256" key="4">
    <source>
        <dbReference type="ARBA" id="ARBA00022975"/>
    </source>
</evidence>
<comment type="caution">
    <text evidence="9">The sequence shown here is derived from an EMBL/GenBank/DDBJ whole genome shotgun (WGS) entry which is preliminary data.</text>
</comment>
<sequence>MRVLINAIQRTGNPSVIGLDPRPELLPSILLEGAQTPRDVADAYFAFNTAVIDALYDIIPAVKPQIAMYEALGIAGIETFIKTNEYAQSRGLYVLADIKRGDIGSTAASYASHLCGTPQIEGMPRFDVWHEDAVTVNPYLGSDGIAPFVTAAVATNKDIFVLAKTSNPSSSELQDLVIDGSIPHETVAEHVAGLLEEWGESTRDKETGYSHVGAVVGATHPVEGTKLRKLMPHTFFLVPGYGAQGGTGADLAGLFDSNGLGALVNSSRGIIGAWKKAAEIPEFATREDALAFVARSARKAALAMKDDISQAIAQ</sequence>
<dbReference type="PROSITE" id="PS00156">
    <property type="entry name" value="OMPDECASE"/>
    <property type="match status" value="1"/>
</dbReference>
<evidence type="ECO:0000256" key="5">
    <source>
        <dbReference type="ARBA" id="ARBA00023239"/>
    </source>
</evidence>
<keyword evidence="5 7" id="KW-0456">Lyase</keyword>
<comment type="similarity">
    <text evidence="2 7">Belongs to the OMP decarboxylase family. Type 2 subfamily.</text>
</comment>
<keyword evidence="3 7" id="KW-0210">Decarboxylase</keyword>
<dbReference type="SUPFAM" id="SSF51366">
    <property type="entry name" value="Ribulose-phoshate binding barrel"/>
    <property type="match status" value="1"/>
</dbReference>
<evidence type="ECO:0000313" key="9">
    <source>
        <dbReference type="EMBL" id="MFD0705009.1"/>
    </source>
</evidence>
<reference evidence="10" key="1">
    <citation type="journal article" date="2019" name="Int. J. Syst. Evol. Microbiol.">
        <title>The Global Catalogue of Microorganisms (GCM) 10K type strain sequencing project: providing services to taxonomists for standard genome sequencing and annotation.</title>
        <authorList>
            <consortium name="The Broad Institute Genomics Platform"/>
            <consortium name="The Broad Institute Genome Sequencing Center for Infectious Disease"/>
            <person name="Wu L."/>
            <person name="Ma J."/>
        </authorList>
    </citation>
    <scope>NUCLEOTIDE SEQUENCE [LARGE SCALE GENOMIC DNA]</scope>
    <source>
        <strain evidence="10">CCM 8604</strain>
    </source>
</reference>
<dbReference type="InterPro" id="IPR001754">
    <property type="entry name" value="OMPdeCOase_dom"/>
</dbReference>
<dbReference type="Gene3D" id="3.20.20.70">
    <property type="entry name" value="Aldolase class I"/>
    <property type="match status" value="1"/>
</dbReference>
<dbReference type="RefSeq" id="WP_377938711.1">
    <property type="nucleotide sequence ID" value="NZ_JBHTHQ010000021.1"/>
</dbReference>
<dbReference type="CDD" id="cd04725">
    <property type="entry name" value="OMP_decarboxylase_like"/>
    <property type="match status" value="1"/>
</dbReference>
<evidence type="ECO:0000256" key="7">
    <source>
        <dbReference type="HAMAP-Rule" id="MF_01215"/>
    </source>
</evidence>
<feature type="domain" description="Orotidine 5'-phosphate decarboxylase" evidence="8">
    <location>
        <begin position="14"/>
        <end position="283"/>
    </location>
</feature>
<protein>
    <recommendedName>
        <fullName evidence="7">Orotidine 5'-phosphate decarboxylase</fullName>
        <ecNumber evidence="7">4.1.1.23</ecNumber>
    </recommendedName>
    <alternativeName>
        <fullName evidence="7">OMP decarboxylase</fullName>
        <shortName evidence="7">OMPDCase</shortName>
        <shortName evidence="7">OMPdecase</shortName>
    </alternativeName>
</protein>
<keyword evidence="4 7" id="KW-0665">Pyrimidine biosynthesis</keyword>
<evidence type="ECO:0000259" key="8">
    <source>
        <dbReference type="SMART" id="SM00934"/>
    </source>
</evidence>
<evidence type="ECO:0000313" key="10">
    <source>
        <dbReference type="Proteomes" id="UP001597036"/>
    </source>
</evidence>
<comment type="pathway">
    <text evidence="1 7">Pyrimidine metabolism; UMP biosynthesis via de novo pathway; UMP from orotate: step 2/2.</text>
</comment>
<evidence type="ECO:0000256" key="3">
    <source>
        <dbReference type="ARBA" id="ARBA00022793"/>
    </source>
</evidence>
<dbReference type="EMBL" id="JBHTHQ010000021">
    <property type="protein sequence ID" value="MFD0705009.1"/>
    <property type="molecule type" value="Genomic_DNA"/>
</dbReference>
<proteinExistence type="inferred from homology"/>
<evidence type="ECO:0000256" key="2">
    <source>
        <dbReference type="ARBA" id="ARBA00008847"/>
    </source>
</evidence>
<comment type="catalytic activity">
    <reaction evidence="6 7">
        <text>orotidine 5'-phosphate + H(+) = UMP + CO2</text>
        <dbReference type="Rhea" id="RHEA:11596"/>
        <dbReference type="ChEBI" id="CHEBI:15378"/>
        <dbReference type="ChEBI" id="CHEBI:16526"/>
        <dbReference type="ChEBI" id="CHEBI:57538"/>
        <dbReference type="ChEBI" id="CHEBI:57865"/>
        <dbReference type="EC" id="4.1.1.23"/>
    </reaction>
</comment>
<accession>A0ABW2Y464</accession>
<gene>
    <name evidence="7 9" type="primary">pyrF</name>
    <name evidence="9" type="ORF">ACFQY8_04540</name>
</gene>
<dbReference type="HAMAP" id="MF_01215">
    <property type="entry name" value="OMPdecase_type2"/>
    <property type="match status" value="1"/>
</dbReference>
<dbReference type="InterPro" id="IPR013785">
    <property type="entry name" value="Aldolase_TIM"/>
</dbReference>
<dbReference type="InterPro" id="IPR011060">
    <property type="entry name" value="RibuloseP-bd_barrel"/>
</dbReference>
<dbReference type="Pfam" id="PF00215">
    <property type="entry name" value="OMPdecase"/>
    <property type="match status" value="1"/>
</dbReference>
<dbReference type="InterPro" id="IPR011995">
    <property type="entry name" value="OMPdecase_type-2"/>
</dbReference>
<evidence type="ECO:0000256" key="1">
    <source>
        <dbReference type="ARBA" id="ARBA00004861"/>
    </source>
</evidence>
<evidence type="ECO:0000256" key="6">
    <source>
        <dbReference type="ARBA" id="ARBA00049157"/>
    </source>
</evidence>
<organism evidence="9 10">
    <name type="scientific">Alloscardovia venturai</name>
    <dbReference type="NCBI Taxonomy" id="1769421"/>
    <lineage>
        <taxon>Bacteria</taxon>
        <taxon>Bacillati</taxon>
        <taxon>Actinomycetota</taxon>
        <taxon>Actinomycetes</taxon>
        <taxon>Bifidobacteriales</taxon>
        <taxon>Bifidobacteriaceae</taxon>
        <taxon>Alloscardovia</taxon>
    </lineage>
</organism>
<feature type="active site" description="Proton donor" evidence="7">
    <location>
        <position position="99"/>
    </location>
</feature>
<dbReference type="GO" id="GO:0004590">
    <property type="term" value="F:orotidine-5'-phosphate decarboxylase activity"/>
    <property type="evidence" value="ECO:0007669"/>
    <property type="project" value="UniProtKB-EC"/>
</dbReference>
<dbReference type="Proteomes" id="UP001597036">
    <property type="component" value="Unassembled WGS sequence"/>
</dbReference>
<dbReference type="InterPro" id="IPR018089">
    <property type="entry name" value="OMPdecase_AS"/>
</dbReference>
<dbReference type="EC" id="4.1.1.23" evidence="7"/>
<dbReference type="PANTHER" id="PTHR43375:SF1">
    <property type="entry name" value="OROTIDINE 5'-PHOSPHATE DECARBOXYLASE"/>
    <property type="match status" value="1"/>
</dbReference>
<dbReference type="NCBIfam" id="TIGR02127">
    <property type="entry name" value="pyrF_sub2"/>
    <property type="match status" value="1"/>
</dbReference>
<name>A0ABW2Y464_9BIFI</name>
<dbReference type="PANTHER" id="PTHR43375">
    <property type="entry name" value="OROTIDINE 5'-PHOSPHATE DECARBOXYLASE"/>
    <property type="match status" value="1"/>
</dbReference>
<keyword evidence="10" id="KW-1185">Reference proteome</keyword>
<dbReference type="SMART" id="SM00934">
    <property type="entry name" value="OMPdecase"/>
    <property type="match status" value="1"/>
</dbReference>